<dbReference type="EMBL" id="CAJGYM010000004">
    <property type="protein sequence ID" value="CAD6186442.1"/>
    <property type="molecule type" value="Genomic_DNA"/>
</dbReference>
<proteinExistence type="predicted"/>
<organism evidence="1 2">
    <name type="scientific">Caenorhabditis auriculariae</name>
    <dbReference type="NCBI Taxonomy" id="2777116"/>
    <lineage>
        <taxon>Eukaryota</taxon>
        <taxon>Metazoa</taxon>
        <taxon>Ecdysozoa</taxon>
        <taxon>Nematoda</taxon>
        <taxon>Chromadorea</taxon>
        <taxon>Rhabditida</taxon>
        <taxon>Rhabditina</taxon>
        <taxon>Rhabditomorpha</taxon>
        <taxon>Rhabditoidea</taxon>
        <taxon>Rhabditidae</taxon>
        <taxon>Peloderinae</taxon>
        <taxon>Caenorhabditis</taxon>
    </lineage>
</organism>
<reference evidence="1" key="1">
    <citation type="submission" date="2020-10" db="EMBL/GenBank/DDBJ databases">
        <authorList>
            <person name="Kikuchi T."/>
        </authorList>
    </citation>
    <scope>NUCLEOTIDE SEQUENCE</scope>
    <source>
        <strain evidence="1">NKZ352</strain>
    </source>
</reference>
<dbReference type="AlphaFoldDB" id="A0A8S1GUI1"/>
<gene>
    <name evidence="1" type="ORF">CAUJ_LOCUS2361</name>
</gene>
<comment type="caution">
    <text evidence="1">The sequence shown here is derived from an EMBL/GenBank/DDBJ whole genome shotgun (WGS) entry which is preliminary data.</text>
</comment>
<keyword evidence="2" id="KW-1185">Reference proteome</keyword>
<accession>A0A8S1GUI1</accession>
<evidence type="ECO:0000313" key="2">
    <source>
        <dbReference type="Proteomes" id="UP000835052"/>
    </source>
</evidence>
<dbReference type="Proteomes" id="UP000835052">
    <property type="component" value="Unassembled WGS sequence"/>
</dbReference>
<name>A0A8S1GUI1_9PELO</name>
<evidence type="ECO:0000313" key="1">
    <source>
        <dbReference type="EMBL" id="CAD6186442.1"/>
    </source>
</evidence>
<sequence>MLPGSGSWNAYSFMWSLRFATAARQSPNCRAASRSDKKLLKLQKRLPRTSAIAEKRYSSMPRRNASEGVNHKHESCCNPHHLPAPLIL</sequence>
<protein>
    <submittedName>
        <fullName evidence="1">Uncharacterized protein</fullName>
    </submittedName>
</protein>